<proteinExistence type="predicted"/>
<dbReference type="AlphaFoldDB" id="A0A4R2IPN9"/>
<dbReference type="Pfam" id="PF16170">
    <property type="entry name" value="DUF4873"/>
    <property type="match status" value="1"/>
</dbReference>
<gene>
    <name evidence="2" type="ORF">EV192_1187</name>
</gene>
<dbReference type="OrthoDB" id="5168853at2"/>
<keyword evidence="3" id="KW-1185">Reference proteome</keyword>
<sequence>MRYDVVVIGAGFAGLCMAVKLKEAGLHDFVVLEKAGRVGGTWRDNTYPGAGCDVMSLMYSFSFAPNRSWTRLYAGQREILDYVDRIVADNELAPYIRLNTEAVGFTFDEATDHWTIRTGSGEEITARMVVVGQGPLHHPKIPDIPGLAEFTGPMFHSARWDHSFDVTGKRIAVIGSGASAIQFVPKIAGSAGNVTVFQRSPQWIIPKPDRRLSTLERGLFRFVPGVQRAYRYGVYWFLESTTPGFLNPRYMKALQALARGHLTRQVRDPSLRAKLTPDYVVGCKRVLVSSDYYPTLARANVDLVTSPITAVSADAVVTADGTRHEVDAIVFATGFHVTDIVSKMDITGPGGLTLRAAWRDGMTAYLGVAVAGFPNLFMLMGPNSGGGNQSIIFMIEAQVRYVMRCLRLMGRSDAGRIAVKPHVQDRFNRWVHRRLRGSVWNAGGCTSWYLDETGVNRAAWPGSSASYWWRTRAPKEHHYVLTPLAGELDETHRGPAFLGTDGSEIAVDVHLTGHMQPIDGSYQWYGRIAVNPAVTALHQAGRNDVTVRLPGGVATRARLTEVDPWGNVRVTGTGRPPFPEQ</sequence>
<organism evidence="2 3">
    <name type="scientific">Actinocrispum wychmicini</name>
    <dbReference type="NCBI Taxonomy" id="1213861"/>
    <lineage>
        <taxon>Bacteria</taxon>
        <taxon>Bacillati</taxon>
        <taxon>Actinomycetota</taxon>
        <taxon>Actinomycetes</taxon>
        <taxon>Pseudonocardiales</taxon>
        <taxon>Pseudonocardiaceae</taxon>
        <taxon>Actinocrispum</taxon>
    </lineage>
</organism>
<dbReference type="InterPro" id="IPR036188">
    <property type="entry name" value="FAD/NAD-bd_sf"/>
</dbReference>
<evidence type="ECO:0000313" key="2">
    <source>
        <dbReference type="EMBL" id="TCO46612.1"/>
    </source>
</evidence>
<dbReference type="Pfam" id="PF13738">
    <property type="entry name" value="Pyr_redox_3"/>
    <property type="match status" value="1"/>
</dbReference>
<dbReference type="RefSeq" id="WP_132125743.1">
    <property type="nucleotide sequence ID" value="NZ_SLWS01000018.1"/>
</dbReference>
<dbReference type="PANTHER" id="PTHR42877">
    <property type="entry name" value="L-ORNITHINE N(5)-MONOOXYGENASE-RELATED"/>
    <property type="match status" value="1"/>
</dbReference>
<evidence type="ECO:0000259" key="1">
    <source>
        <dbReference type="Pfam" id="PF16170"/>
    </source>
</evidence>
<name>A0A4R2IPN9_9PSEU</name>
<dbReference type="PANTHER" id="PTHR42877:SF4">
    <property type="entry name" value="FAD_NAD(P)-BINDING DOMAIN-CONTAINING PROTEIN-RELATED"/>
    <property type="match status" value="1"/>
</dbReference>
<dbReference type="EMBL" id="SLWS01000018">
    <property type="protein sequence ID" value="TCO46612.1"/>
    <property type="molecule type" value="Genomic_DNA"/>
</dbReference>
<feature type="domain" description="DUF4873" evidence="1">
    <location>
        <begin position="490"/>
        <end position="579"/>
    </location>
</feature>
<reference evidence="2 3" key="1">
    <citation type="submission" date="2019-03" db="EMBL/GenBank/DDBJ databases">
        <title>Genomic Encyclopedia of Type Strains, Phase IV (KMG-IV): sequencing the most valuable type-strain genomes for metagenomic binning, comparative biology and taxonomic classification.</title>
        <authorList>
            <person name="Goeker M."/>
        </authorList>
    </citation>
    <scope>NUCLEOTIDE SEQUENCE [LARGE SCALE GENOMIC DNA]</scope>
    <source>
        <strain evidence="2 3">DSM 45934</strain>
    </source>
</reference>
<dbReference type="PRINTS" id="PR00368">
    <property type="entry name" value="FADPNR"/>
</dbReference>
<accession>A0A4R2IPN9</accession>
<dbReference type="InterPro" id="IPR051209">
    <property type="entry name" value="FAD-bind_Monooxygenase_sf"/>
</dbReference>
<protein>
    <submittedName>
        <fullName evidence="2">Cation diffusion facilitator CzcD-associated flavoprotein CzcO</fullName>
    </submittedName>
</protein>
<dbReference type="Proteomes" id="UP000295680">
    <property type="component" value="Unassembled WGS sequence"/>
</dbReference>
<dbReference type="SUPFAM" id="SSF51905">
    <property type="entry name" value="FAD/NAD(P)-binding domain"/>
    <property type="match status" value="1"/>
</dbReference>
<comment type="caution">
    <text evidence="2">The sequence shown here is derived from an EMBL/GenBank/DDBJ whole genome shotgun (WGS) entry which is preliminary data.</text>
</comment>
<dbReference type="PRINTS" id="PR00411">
    <property type="entry name" value="PNDRDTASEI"/>
</dbReference>
<dbReference type="InterPro" id="IPR032371">
    <property type="entry name" value="DUF4873"/>
</dbReference>
<evidence type="ECO:0000313" key="3">
    <source>
        <dbReference type="Proteomes" id="UP000295680"/>
    </source>
</evidence>
<dbReference type="Gene3D" id="3.50.50.60">
    <property type="entry name" value="FAD/NAD(P)-binding domain"/>
    <property type="match status" value="2"/>
</dbReference>